<sequence length="76" mass="8071">MANRSPWLQPGPARRCARLDVLWGVLALLAAVLAVAFVEAPVWGRICQALAAVALGALAVVYYASYRVHARDGLPG</sequence>
<keyword evidence="1" id="KW-0472">Membrane</keyword>
<evidence type="ECO:0000313" key="2">
    <source>
        <dbReference type="EMBL" id="QIS46000.1"/>
    </source>
</evidence>
<reference evidence="2 3" key="1">
    <citation type="journal article" date="2020" name="Mol. Plant Pathol.">
        <title>Plasmid composition and the chpG gene determine the virulence level of Clavibacter capsici natural isolates in pepper.</title>
        <authorList>
            <person name="Hwang I.S."/>
            <person name="Lee H.M."/>
            <person name="Oh E.J."/>
            <person name="Lee S."/>
            <person name="Heu S."/>
            <person name="Oh C.S."/>
        </authorList>
    </citation>
    <scope>NUCLEOTIDE SEQUENCE [LARGE SCALE GENOMIC DNA]</scope>
    <source>
        <strain evidence="2 3">1101</strain>
    </source>
</reference>
<protein>
    <submittedName>
        <fullName evidence="2">Uncharacterized protein</fullName>
    </submittedName>
</protein>
<evidence type="ECO:0000313" key="3">
    <source>
        <dbReference type="Proteomes" id="UP000503164"/>
    </source>
</evidence>
<dbReference type="KEGG" id="ccap:AES38_13350"/>
<dbReference type="RefSeq" id="WP_053775373.1">
    <property type="nucleotide sequence ID" value="NZ_CP012573.1"/>
</dbReference>
<organism evidence="2 3">
    <name type="scientific">Clavibacter capsici</name>
    <dbReference type="NCBI Taxonomy" id="1874630"/>
    <lineage>
        <taxon>Bacteria</taxon>
        <taxon>Bacillati</taxon>
        <taxon>Actinomycetota</taxon>
        <taxon>Actinomycetes</taxon>
        <taxon>Micrococcales</taxon>
        <taxon>Microbacteriaceae</taxon>
        <taxon>Clavibacter</taxon>
    </lineage>
</organism>
<gene>
    <name evidence="2" type="ORF">GW570_13345</name>
</gene>
<keyword evidence="1" id="KW-0812">Transmembrane</keyword>
<accession>A0AAE6XS86</accession>
<dbReference type="AlphaFoldDB" id="A0AAE6XS86"/>
<keyword evidence="3" id="KW-1185">Reference proteome</keyword>
<proteinExistence type="predicted"/>
<keyword evidence="1" id="KW-1133">Transmembrane helix</keyword>
<name>A0AAE6XS86_9MICO</name>
<feature type="transmembrane region" description="Helical" evidence="1">
    <location>
        <begin position="21"/>
        <end position="37"/>
    </location>
</feature>
<feature type="transmembrane region" description="Helical" evidence="1">
    <location>
        <begin position="43"/>
        <end position="64"/>
    </location>
</feature>
<evidence type="ECO:0000256" key="1">
    <source>
        <dbReference type="SAM" id="Phobius"/>
    </source>
</evidence>
<dbReference type="Proteomes" id="UP000503164">
    <property type="component" value="Chromosome"/>
</dbReference>
<dbReference type="EMBL" id="CP048049">
    <property type="protein sequence ID" value="QIS46000.1"/>
    <property type="molecule type" value="Genomic_DNA"/>
</dbReference>